<keyword evidence="2" id="KW-1185">Reference proteome</keyword>
<accession>A0A9W7CGZ4</accession>
<dbReference type="PANTHER" id="PTHR36513">
    <property type="entry name" value="ABC TRANSMEMBRANE TYPE-1 DOMAIN-CONTAINING PROTEIN"/>
    <property type="match status" value="1"/>
</dbReference>
<reference evidence="2" key="1">
    <citation type="journal article" date="2023" name="Commun. Biol.">
        <title>Genome analysis of Parmales, the sister group of diatoms, reveals the evolutionary specialization of diatoms from phago-mixotrophs to photoautotrophs.</title>
        <authorList>
            <person name="Ban H."/>
            <person name="Sato S."/>
            <person name="Yoshikawa S."/>
            <person name="Yamada K."/>
            <person name="Nakamura Y."/>
            <person name="Ichinomiya M."/>
            <person name="Sato N."/>
            <person name="Blanc-Mathieu R."/>
            <person name="Endo H."/>
            <person name="Kuwata A."/>
            <person name="Ogata H."/>
        </authorList>
    </citation>
    <scope>NUCLEOTIDE SEQUENCE [LARGE SCALE GENOMIC DNA]</scope>
    <source>
        <strain evidence="2">NIES 3700</strain>
    </source>
</reference>
<sequence length="168" mass="19661">MEVLTVSIWFCVVTVYPWTVKTGKFLNVMWWWRIKPHPTKQNTFTYRPSKFWSKNARQFSYTGELDNLGRPHGLGKWEDSSPHGEFFLVICFVGVRVAFVDSRKESDWTSTKYVPENGRKLRWGVASVECSVSGVFFKNLPNATIIEGPDENKDDAWCIKQTRMIWNR</sequence>
<name>A0A9W7CGZ4_9STRA</name>
<dbReference type="OrthoDB" id="10251508at2759"/>
<protein>
    <submittedName>
        <fullName evidence="1">Uncharacterized protein</fullName>
    </submittedName>
</protein>
<evidence type="ECO:0000313" key="2">
    <source>
        <dbReference type="Proteomes" id="UP001165122"/>
    </source>
</evidence>
<comment type="caution">
    <text evidence="1">The sequence shown here is derived from an EMBL/GenBank/DDBJ whole genome shotgun (WGS) entry which is preliminary data.</text>
</comment>
<dbReference type="PANTHER" id="PTHR36513:SF1">
    <property type="entry name" value="TRANSMEMBRANE PROTEIN"/>
    <property type="match status" value="1"/>
</dbReference>
<dbReference type="Proteomes" id="UP001165122">
    <property type="component" value="Unassembled WGS sequence"/>
</dbReference>
<evidence type="ECO:0000313" key="1">
    <source>
        <dbReference type="EMBL" id="GMI05520.1"/>
    </source>
</evidence>
<gene>
    <name evidence="1" type="ORF">TrLO_g11640</name>
</gene>
<dbReference type="AlphaFoldDB" id="A0A9W7CGZ4"/>
<organism evidence="1 2">
    <name type="scientific">Triparma laevis f. longispina</name>
    <dbReference type="NCBI Taxonomy" id="1714387"/>
    <lineage>
        <taxon>Eukaryota</taxon>
        <taxon>Sar</taxon>
        <taxon>Stramenopiles</taxon>
        <taxon>Ochrophyta</taxon>
        <taxon>Bolidophyceae</taxon>
        <taxon>Parmales</taxon>
        <taxon>Triparmaceae</taxon>
        <taxon>Triparma</taxon>
    </lineage>
</organism>
<proteinExistence type="predicted"/>
<dbReference type="EMBL" id="BRXW01000088">
    <property type="protein sequence ID" value="GMI05520.1"/>
    <property type="molecule type" value="Genomic_DNA"/>
</dbReference>